<evidence type="ECO:0000256" key="8">
    <source>
        <dbReference type="ARBA" id="ARBA00022801"/>
    </source>
</evidence>
<dbReference type="Proteomes" id="UP000801492">
    <property type="component" value="Unassembled WGS sequence"/>
</dbReference>
<comment type="caution">
    <text evidence="16">The sequence shown here is derived from an EMBL/GenBank/DDBJ whole genome shotgun (WGS) entry which is preliminary data.</text>
</comment>
<keyword evidence="7" id="KW-0479">Metal-binding</keyword>
<comment type="pathway">
    <text evidence="3">Sphingolipid metabolism.</text>
</comment>
<evidence type="ECO:0000256" key="2">
    <source>
        <dbReference type="ARBA" id="ARBA00004760"/>
    </source>
</evidence>
<evidence type="ECO:0000256" key="11">
    <source>
        <dbReference type="ARBA" id="ARBA00022989"/>
    </source>
</evidence>
<dbReference type="EC" id="3.1.4.12" evidence="5"/>
<evidence type="ECO:0000256" key="5">
    <source>
        <dbReference type="ARBA" id="ARBA00012369"/>
    </source>
</evidence>
<evidence type="ECO:0000256" key="4">
    <source>
        <dbReference type="ARBA" id="ARBA00006335"/>
    </source>
</evidence>
<dbReference type="Gene3D" id="3.60.10.10">
    <property type="entry name" value="Endonuclease/exonuclease/phosphatase"/>
    <property type="match status" value="1"/>
</dbReference>
<name>A0A8K0DGZ5_IGNLU</name>
<organism evidence="16 17">
    <name type="scientific">Ignelater luminosus</name>
    <name type="common">Cucubano</name>
    <name type="synonym">Pyrophorus luminosus</name>
    <dbReference type="NCBI Taxonomy" id="2038154"/>
    <lineage>
        <taxon>Eukaryota</taxon>
        <taxon>Metazoa</taxon>
        <taxon>Ecdysozoa</taxon>
        <taxon>Arthropoda</taxon>
        <taxon>Hexapoda</taxon>
        <taxon>Insecta</taxon>
        <taxon>Pterygota</taxon>
        <taxon>Neoptera</taxon>
        <taxon>Endopterygota</taxon>
        <taxon>Coleoptera</taxon>
        <taxon>Polyphaga</taxon>
        <taxon>Elateriformia</taxon>
        <taxon>Elateroidea</taxon>
        <taxon>Elateridae</taxon>
        <taxon>Agrypninae</taxon>
        <taxon>Pyrophorini</taxon>
        <taxon>Ignelater</taxon>
    </lineage>
</organism>
<evidence type="ECO:0000313" key="17">
    <source>
        <dbReference type="Proteomes" id="UP000801492"/>
    </source>
</evidence>
<dbReference type="GO" id="GO:0046872">
    <property type="term" value="F:metal ion binding"/>
    <property type="evidence" value="ECO:0007669"/>
    <property type="project" value="UniProtKB-KW"/>
</dbReference>
<evidence type="ECO:0000256" key="7">
    <source>
        <dbReference type="ARBA" id="ARBA00022723"/>
    </source>
</evidence>
<feature type="transmembrane region" description="Helical" evidence="14">
    <location>
        <begin position="317"/>
        <end position="335"/>
    </location>
</feature>
<sequence length="391" mass="44322">MEIEFKIFTLNCWGIPVVSKHRKPRMQAIAEVLATSQYDVVCLQEVWTDGDFKLIRDKIIGTYPFSHYFYSGVFGSGVCVFSKYPLHDVFFHQWPVNGYVHKLQHGDWFGGKGVGLCRIRVMDYNINIYSAHLHAEYDRKCDEYQAHRVLQAYDTAQFIQLTSAAADLVVLAGDLNTEPGDLAYRILVSMTGLTDAFSEADEIAQETSSTNEALQNSYTPSSLIKKQIPGKRIDYVMYLGGSNIKVTMNHYHHPLPNRVPGCAYSYSDHEAVTATLKVTRDEVPVRIFDISARTAVLKESMDICNTATKRLVNHKRCYWFFTVILFLLLIATVATEAPFGQKVLYHIVHVLIVCAIGFTLFMATLWNMIETNAVVAGKLAMELNMKQKQLF</sequence>
<keyword evidence="11 14" id="KW-1133">Transmembrane helix</keyword>
<evidence type="ECO:0000256" key="12">
    <source>
        <dbReference type="ARBA" id="ARBA00023098"/>
    </source>
</evidence>
<keyword evidence="9" id="KW-0460">Magnesium</keyword>
<dbReference type="GO" id="GO:0016020">
    <property type="term" value="C:membrane"/>
    <property type="evidence" value="ECO:0007669"/>
    <property type="project" value="UniProtKB-SubCell"/>
</dbReference>
<keyword evidence="12" id="KW-0443">Lipid metabolism</keyword>
<keyword evidence="13 14" id="KW-0472">Membrane</keyword>
<keyword evidence="10" id="KW-0746">Sphingolipid metabolism</keyword>
<evidence type="ECO:0000259" key="15">
    <source>
        <dbReference type="Pfam" id="PF03372"/>
    </source>
</evidence>
<gene>
    <name evidence="16" type="ORF">ILUMI_02813</name>
</gene>
<evidence type="ECO:0000256" key="3">
    <source>
        <dbReference type="ARBA" id="ARBA00004991"/>
    </source>
</evidence>
<feature type="transmembrane region" description="Helical" evidence="14">
    <location>
        <begin position="347"/>
        <end position="369"/>
    </location>
</feature>
<keyword evidence="8" id="KW-0378">Hydrolase</keyword>
<dbReference type="SUPFAM" id="SSF56219">
    <property type="entry name" value="DNase I-like"/>
    <property type="match status" value="1"/>
</dbReference>
<dbReference type="InterPro" id="IPR038772">
    <property type="entry name" value="Sph/SMPD2-like"/>
</dbReference>
<dbReference type="Pfam" id="PF03372">
    <property type="entry name" value="Exo_endo_phos"/>
    <property type="match status" value="1"/>
</dbReference>
<feature type="domain" description="Endonuclease/exonuclease/phosphatase" evidence="15">
    <location>
        <begin position="9"/>
        <end position="238"/>
    </location>
</feature>
<comment type="pathway">
    <text evidence="2">Lipid metabolism; sphingolipid metabolism.</text>
</comment>
<evidence type="ECO:0000256" key="10">
    <source>
        <dbReference type="ARBA" id="ARBA00022919"/>
    </source>
</evidence>
<dbReference type="EMBL" id="VTPC01001043">
    <property type="protein sequence ID" value="KAF2903377.1"/>
    <property type="molecule type" value="Genomic_DNA"/>
</dbReference>
<comment type="similarity">
    <text evidence="4">Belongs to the neutral sphingomyelinase family.</text>
</comment>
<accession>A0A8K0DGZ5</accession>
<evidence type="ECO:0000256" key="13">
    <source>
        <dbReference type="ARBA" id="ARBA00023136"/>
    </source>
</evidence>
<comment type="subcellular location">
    <subcellularLocation>
        <location evidence="1">Membrane</location>
        <topology evidence="1">Multi-pass membrane protein</topology>
    </subcellularLocation>
</comment>
<keyword evidence="17" id="KW-1185">Reference proteome</keyword>
<dbReference type="PANTHER" id="PTHR16320">
    <property type="entry name" value="SPHINGOMYELINASE FAMILY MEMBER"/>
    <property type="match status" value="1"/>
</dbReference>
<dbReference type="AlphaFoldDB" id="A0A8K0DGZ5"/>
<dbReference type="PANTHER" id="PTHR16320:SF24">
    <property type="entry name" value="PHOSPHODIESTERASE, PUTATIVE-RELATED"/>
    <property type="match status" value="1"/>
</dbReference>
<evidence type="ECO:0000256" key="6">
    <source>
        <dbReference type="ARBA" id="ARBA00022692"/>
    </source>
</evidence>
<dbReference type="OrthoDB" id="387657at2759"/>
<dbReference type="InterPro" id="IPR005135">
    <property type="entry name" value="Endo/exonuclease/phosphatase"/>
</dbReference>
<dbReference type="GO" id="GO:0006665">
    <property type="term" value="P:sphingolipid metabolic process"/>
    <property type="evidence" value="ECO:0007669"/>
    <property type="project" value="UniProtKB-KW"/>
</dbReference>
<evidence type="ECO:0000256" key="14">
    <source>
        <dbReference type="SAM" id="Phobius"/>
    </source>
</evidence>
<evidence type="ECO:0000256" key="1">
    <source>
        <dbReference type="ARBA" id="ARBA00004141"/>
    </source>
</evidence>
<reference evidence="16" key="1">
    <citation type="submission" date="2019-08" db="EMBL/GenBank/DDBJ databases">
        <title>The genome of the North American firefly Photinus pyralis.</title>
        <authorList>
            <consortium name="Photinus pyralis genome working group"/>
            <person name="Fallon T.R."/>
            <person name="Sander Lower S.E."/>
            <person name="Weng J.-K."/>
        </authorList>
    </citation>
    <scope>NUCLEOTIDE SEQUENCE</scope>
    <source>
        <strain evidence="16">TRF0915ILg1</strain>
        <tissue evidence="16">Whole body</tissue>
    </source>
</reference>
<proteinExistence type="inferred from homology"/>
<protein>
    <recommendedName>
        <fullName evidence="5">sphingomyelin phosphodiesterase</fullName>
        <ecNumber evidence="5">3.1.4.12</ecNumber>
    </recommendedName>
</protein>
<dbReference type="InterPro" id="IPR036691">
    <property type="entry name" value="Endo/exonu/phosph_ase_sf"/>
</dbReference>
<evidence type="ECO:0000256" key="9">
    <source>
        <dbReference type="ARBA" id="ARBA00022842"/>
    </source>
</evidence>
<dbReference type="GO" id="GO:0004767">
    <property type="term" value="F:sphingomyelin phosphodiesterase activity"/>
    <property type="evidence" value="ECO:0007669"/>
    <property type="project" value="UniProtKB-EC"/>
</dbReference>
<evidence type="ECO:0000313" key="16">
    <source>
        <dbReference type="EMBL" id="KAF2903377.1"/>
    </source>
</evidence>
<keyword evidence="6 14" id="KW-0812">Transmembrane</keyword>